<gene>
    <name evidence="2" type="ORF">IAB70_03240</name>
</gene>
<proteinExistence type="predicted"/>
<reference evidence="2" key="2">
    <citation type="journal article" date="2021" name="PeerJ">
        <title>Extensive microbial diversity within the chicken gut microbiome revealed by metagenomics and culture.</title>
        <authorList>
            <person name="Gilroy R."/>
            <person name="Ravi A."/>
            <person name="Getino M."/>
            <person name="Pursley I."/>
            <person name="Horton D.L."/>
            <person name="Alikhan N.F."/>
            <person name="Baker D."/>
            <person name="Gharbi K."/>
            <person name="Hall N."/>
            <person name="Watson M."/>
            <person name="Adriaenssens E.M."/>
            <person name="Foster-Nyarko E."/>
            <person name="Jarju S."/>
            <person name="Secka A."/>
            <person name="Antonio M."/>
            <person name="Oren A."/>
            <person name="Chaudhuri R.R."/>
            <person name="La Ragione R."/>
            <person name="Hildebrand F."/>
            <person name="Pallen M.J."/>
        </authorList>
    </citation>
    <scope>NUCLEOTIDE SEQUENCE</scope>
    <source>
        <strain evidence="2">CHK195-15760</strain>
    </source>
</reference>
<name>A0A9D1M114_9FIRM</name>
<keyword evidence="1" id="KW-0472">Membrane</keyword>
<keyword evidence="1" id="KW-0812">Transmembrane</keyword>
<dbReference type="Proteomes" id="UP000824093">
    <property type="component" value="Unassembled WGS sequence"/>
</dbReference>
<feature type="transmembrane region" description="Helical" evidence="1">
    <location>
        <begin position="291"/>
        <end position="311"/>
    </location>
</feature>
<keyword evidence="1" id="KW-1133">Transmembrane helix</keyword>
<dbReference type="AlphaFoldDB" id="A0A9D1M114"/>
<accession>A0A9D1M114</accession>
<evidence type="ECO:0000313" key="2">
    <source>
        <dbReference type="EMBL" id="HIU51618.1"/>
    </source>
</evidence>
<comment type="caution">
    <text evidence="2">The sequence shown here is derived from an EMBL/GenBank/DDBJ whole genome shotgun (WGS) entry which is preliminary data.</text>
</comment>
<protein>
    <submittedName>
        <fullName evidence="2">Uncharacterized protein</fullName>
    </submittedName>
</protein>
<organism evidence="2 3">
    <name type="scientific">Candidatus Merdicola faecigallinarum</name>
    <dbReference type="NCBI Taxonomy" id="2840862"/>
    <lineage>
        <taxon>Bacteria</taxon>
        <taxon>Bacillati</taxon>
        <taxon>Bacillota</taxon>
        <taxon>Clostridia</taxon>
        <taxon>Candidatus Merdicola</taxon>
    </lineage>
</organism>
<evidence type="ECO:0000256" key="1">
    <source>
        <dbReference type="SAM" id="Phobius"/>
    </source>
</evidence>
<reference evidence="2" key="1">
    <citation type="submission" date="2020-10" db="EMBL/GenBank/DDBJ databases">
        <authorList>
            <person name="Gilroy R."/>
        </authorList>
    </citation>
    <scope>NUCLEOTIDE SEQUENCE</scope>
    <source>
        <strain evidence="2">CHK195-15760</strain>
    </source>
</reference>
<evidence type="ECO:0000313" key="3">
    <source>
        <dbReference type="Proteomes" id="UP000824093"/>
    </source>
</evidence>
<dbReference type="EMBL" id="DVNH01000022">
    <property type="protein sequence ID" value="HIU51618.1"/>
    <property type="molecule type" value="Genomic_DNA"/>
</dbReference>
<sequence length="320" mass="36266">MKNCKIKILSILIIFSIMMLPILTVANAANEEIAVLKTSENEYRIYSEKYLGKSFYYAFSDTEEVAESSLNFITSKQDTDGNQIAEFKTTSEEAYMWTKESLDAKAEVTKVDLKDSMTKESVEEIQTITKRIPVDATQTATETTEEGDIIKNITTGILKITDTANAKFYYQTTLLTKETVDYNRLMELTKQAQGELNNYQRIKLAQEYEELFNKLTSQANWTEVVDKTIKQPANANDGEQYVVLLRKVENGNTTYDAQFLTSSKQTKQEVVEKVVSTTKNTELPVTYDNPILFVVLAITVALLVIIGIKIAKARKNENQK</sequence>